<feature type="compositionally biased region" description="Polar residues" evidence="1">
    <location>
        <begin position="12"/>
        <end position="29"/>
    </location>
</feature>
<gene>
    <name evidence="2" type="ORF">PPACK8108_LOCUS4712</name>
</gene>
<reference evidence="2" key="1">
    <citation type="submission" date="2022-06" db="EMBL/GenBank/DDBJ databases">
        <authorList>
            <consortium name="SYNGENTA / RWTH Aachen University"/>
        </authorList>
    </citation>
    <scope>NUCLEOTIDE SEQUENCE</scope>
</reference>
<keyword evidence="3" id="KW-1185">Reference proteome</keyword>
<name>A0AAV0ARE3_PHAPC</name>
<comment type="caution">
    <text evidence="2">The sequence shown here is derived from an EMBL/GenBank/DDBJ whole genome shotgun (WGS) entry which is preliminary data.</text>
</comment>
<dbReference type="AlphaFoldDB" id="A0AAV0ARE3"/>
<sequence length="189" mass="21766">MSQSGGEDDSISLISNHQPSSANYSNQLEFSHLFQQQQQQQQQNHHNQQSYSPLLTNSSQQGNEDKAESPFWCLKEVLLEWKWPIQKDLDQAAEETVTILRINIKKCVLFKSAVCFEEIYPGKILQPGILSSRALLKFLPMRGMDMDDSGRRGRQTGRWVFWRQKNCYCAAAEEGVKLCELSKFENFSI</sequence>
<feature type="compositionally biased region" description="Low complexity" evidence="1">
    <location>
        <begin position="35"/>
        <end position="49"/>
    </location>
</feature>
<accession>A0AAV0ARE3</accession>
<feature type="compositionally biased region" description="Polar residues" evidence="1">
    <location>
        <begin position="50"/>
        <end position="62"/>
    </location>
</feature>
<evidence type="ECO:0000256" key="1">
    <source>
        <dbReference type="SAM" id="MobiDB-lite"/>
    </source>
</evidence>
<organism evidence="2 3">
    <name type="scientific">Phakopsora pachyrhizi</name>
    <name type="common">Asian soybean rust disease fungus</name>
    <dbReference type="NCBI Taxonomy" id="170000"/>
    <lineage>
        <taxon>Eukaryota</taxon>
        <taxon>Fungi</taxon>
        <taxon>Dikarya</taxon>
        <taxon>Basidiomycota</taxon>
        <taxon>Pucciniomycotina</taxon>
        <taxon>Pucciniomycetes</taxon>
        <taxon>Pucciniales</taxon>
        <taxon>Phakopsoraceae</taxon>
        <taxon>Phakopsora</taxon>
    </lineage>
</organism>
<evidence type="ECO:0000313" key="2">
    <source>
        <dbReference type="EMBL" id="CAH7670041.1"/>
    </source>
</evidence>
<evidence type="ECO:0000313" key="3">
    <source>
        <dbReference type="Proteomes" id="UP001153365"/>
    </source>
</evidence>
<protein>
    <submittedName>
        <fullName evidence="2">Uncharacterized protein</fullName>
    </submittedName>
</protein>
<feature type="region of interest" description="Disordered" evidence="1">
    <location>
        <begin position="1"/>
        <end position="63"/>
    </location>
</feature>
<feature type="compositionally biased region" description="Acidic residues" evidence="1">
    <location>
        <begin position="1"/>
        <end position="10"/>
    </location>
</feature>
<proteinExistence type="predicted"/>
<dbReference type="EMBL" id="CALTRL010000904">
    <property type="protein sequence ID" value="CAH7670041.1"/>
    <property type="molecule type" value="Genomic_DNA"/>
</dbReference>
<dbReference type="Proteomes" id="UP001153365">
    <property type="component" value="Unassembled WGS sequence"/>
</dbReference>